<organism evidence="3 4">
    <name type="scientific">Roseibium aestuarii</name>
    <dbReference type="NCBI Taxonomy" id="2600299"/>
    <lineage>
        <taxon>Bacteria</taxon>
        <taxon>Pseudomonadati</taxon>
        <taxon>Pseudomonadota</taxon>
        <taxon>Alphaproteobacteria</taxon>
        <taxon>Hyphomicrobiales</taxon>
        <taxon>Stappiaceae</taxon>
        <taxon>Roseibium</taxon>
    </lineage>
</organism>
<feature type="region of interest" description="Disordered" evidence="1">
    <location>
        <begin position="275"/>
        <end position="322"/>
    </location>
</feature>
<sequence>MTKRYPTYHASAAVPSRALGAIAVPVGLVAVLAHRFGLMSAWDMVVAIFLAAVLGGLALALALVSFQRLWRRGGIGFGQASFGLLYGLIALAPAAALLASPLFLRDAADVSTNPLDPPELVRNELAEDAATDRVLDSALETVDRQFAALQEGRPADIVPRRYRMAPSQIHFAAREVFTRKGWPLVDEILPDLPDMPSRLQGEVRSPVLGLVRDLAVRIQPDPLGALVDLRSASRTGLRDIDGNAARIREFLAAMDEVLLETYGRFEVLDVSLEEEEELPLPETPSLEQGGPAPLPAFKPYLPETDEVPSEGGEPALAGAPQT</sequence>
<feature type="transmembrane region" description="Helical" evidence="2">
    <location>
        <begin position="45"/>
        <end position="64"/>
    </location>
</feature>
<protein>
    <submittedName>
        <fullName evidence="3">DUF1499 domain-containing protein</fullName>
    </submittedName>
</protein>
<gene>
    <name evidence="3" type="ORF">ACFSC7_06475</name>
</gene>
<keyword evidence="2" id="KW-1133">Transmembrane helix</keyword>
<feature type="transmembrane region" description="Helical" evidence="2">
    <location>
        <begin position="84"/>
        <end position="104"/>
    </location>
</feature>
<evidence type="ECO:0000256" key="1">
    <source>
        <dbReference type="SAM" id="MobiDB-lite"/>
    </source>
</evidence>
<keyword evidence="4" id="KW-1185">Reference proteome</keyword>
<evidence type="ECO:0000313" key="4">
    <source>
        <dbReference type="Proteomes" id="UP001597327"/>
    </source>
</evidence>
<evidence type="ECO:0000313" key="3">
    <source>
        <dbReference type="EMBL" id="MFD1695154.1"/>
    </source>
</evidence>
<accession>A0ABW4JST7</accession>
<feature type="transmembrane region" description="Helical" evidence="2">
    <location>
        <begin position="12"/>
        <end position="33"/>
    </location>
</feature>
<dbReference type="Pfam" id="PF07386">
    <property type="entry name" value="DUF1499"/>
    <property type="match status" value="1"/>
</dbReference>
<name>A0ABW4JST7_9HYPH</name>
<dbReference type="InterPro" id="IPR010865">
    <property type="entry name" value="DUF1499"/>
</dbReference>
<dbReference type="RefSeq" id="WP_149891076.1">
    <property type="nucleotide sequence ID" value="NZ_JBHUFA010000001.1"/>
</dbReference>
<dbReference type="Proteomes" id="UP001597327">
    <property type="component" value="Unassembled WGS sequence"/>
</dbReference>
<dbReference type="EMBL" id="JBHUFA010000001">
    <property type="protein sequence ID" value="MFD1695154.1"/>
    <property type="molecule type" value="Genomic_DNA"/>
</dbReference>
<reference evidence="4" key="1">
    <citation type="journal article" date="2019" name="Int. J. Syst. Evol. Microbiol.">
        <title>The Global Catalogue of Microorganisms (GCM) 10K type strain sequencing project: providing services to taxonomists for standard genome sequencing and annotation.</title>
        <authorList>
            <consortium name="The Broad Institute Genomics Platform"/>
            <consortium name="The Broad Institute Genome Sequencing Center for Infectious Disease"/>
            <person name="Wu L."/>
            <person name="Ma J."/>
        </authorList>
    </citation>
    <scope>NUCLEOTIDE SEQUENCE [LARGE SCALE GENOMIC DNA]</scope>
    <source>
        <strain evidence="4">JCM 3369</strain>
    </source>
</reference>
<keyword evidence="2" id="KW-0812">Transmembrane</keyword>
<evidence type="ECO:0000256" key="2">
    <source>
        <dbReference type="SAM" id="Phobius"/>
    </source>
</evidence>
<proteinExistence type="predicted"/>
<keyword evidence="2" id="KW-0472">Membrane</keyword>
<comment type="caution">
    <text evidence="3">The sequence shown here is derived from an EMBL/GenBank/DDBJ whole genome shotgun (WGS) entry which is preliminary data.</text>
</comment>